<name>A0A3L7AX21_9MICO</name>
<sequence>MGISLYYSASRAHPITAVENAVIEEIVLRHNAAFPFDYEDIDFEPDTPPSLFSGSTKLPLDTPETTTEALAHWLRAFSELRRALPEADWELAMDDLDIPWNDIDGYTLPGLFDES</sequence>
<keyword evidence="2" id="KW-1185">Reference proteome</keyword>
<dbReference type="EMBL" id="RCUY01000002">
    <property type="protein sequence ID" value="RLP83792.1"/>
    <property type="molecule type" value="Genomic_DNA"/>
</dbReference>
<dbReference type="OrthoDB" id="3871620at2"/>
<evidence type="ECO:0000313" key="2">
    <source>
        <dbReference type="Proteomes" id="UP000269438"/>
    </source>
</evidence>
<dbReference type="Proteomes" id="UP000269438">
    <property type="component" value="Unassembled WGS sequence"/>
</dbReference>
<protein>
    <submittedName>
        <fullName evidence="1">Uncharacterized protein</fullName>
    </submittedName>
</protein>
<comment type="caution">
    <text evidence="1">The sequence shown here is derived from an EMBL/GenBank/DDBJ whole genome shotgun (WGS) entry which is preliminary data.</text>
</comment>
<dbReference type="AlphaFoldDB" id="A0A3L7AX21"/>
<evidence type="ECO:0000313" key="1">
    <source>
        <dbReference type="EMBL" id="RLP83792.1"/>
    </source>
</evidence>
<dbReference type="RefSeq" id="WP_121687452.1">
    <property type="nucleotide sequence ID" value="NZ_RCUY01000002.1"/>
</dbReference>
<proteinExistence type="predicted"/>
<gene>
    <name evidence="1" type="ORF">D9V34_02995</name>
</gene>
<accession>A0A3L7AX21</accession>
<organism evidence="1 2">
    <name type="scientific">Mycetocola lacteus</name>
    <dbReference type="NCBI Taxonomy" id="76637"/>
    <lineage>
        <taxon>Bacteria</taxon>
        <taxon>Bacillati</taxon>
        <taxon>Actinomycetota</taxon>
        <taxon>Actinomycetes</taxon>
        <taxon>Micrococcales</taxon>
        <taxon>Microbacteriaceae</taxon>
        <taxon>Mycetocola</taxon>
    </lineage>
</organism>
<reference evidence="1 2" key="1">
    <citation type="submission" date="2018-10" db="EMBL/GenBank/DDBJ databases">
        <authorList>
            <person name="Li J."/>
        </authorList>
    </citation>
    <scope>NUCLEOTIDE SEQUENCE [LARGE SCALE GENOMIC DNA]</scope>
    <source>
        <strain evidence="1 2">JCM 11654</strain>
    </source>
</reference>